<dbReference type="EMBL" id="BGPR01043070">
    <property type="protein sequence ID" value="GBO19602.1"/>
    <property type="molecule type" value="Genomic_DNA"/>
</dbReference>
<protein>
    <submittedName>
        <fullName evidence="2">Uncharacterized protein</fullName>
    </submittedName>
</protein>
<organism evidence="2 3">
    <name type="scientific">Araneus ventricosus</name>
    <name type="common">Orbweaver spider</name>
    <name type="synonym">Epeira ventricosa</name>
    <dbReference type="NCBI Taxonomy" id="182803"/>
    <lineage>
        <taxon>Eukaryota</taxon>
        <taxon>Metazoa</taxon>
        <taxon>Ecdysozoa</taxon>
        <taxon>Arthropoda</taxon>
        <taxon>Chelicerata</taxon>
        <taxon>Arachnida</taxon>
        <taxon>Araneae</taxon>
        <taxon>Araneomorphae</taxon>
        <taxon>Entelegynae</taxon>
        <taxon>Araneoidea</taxon>
        <taxon>Araneidae</taxon>
        <taxon>Araneus</taxon>
    </lineage>
</organism>
<sequence length="115" mass="13117">MGQGTSVPISQVFWTMSRGLYLTNLDVMQLQPLSCRPSAPLKHFYRTFLSTMRFWRSNGNWPPAPMCGSLRTYGHVEILGSESALGTMTSVFCFYYMFFCNLFGLPLEIKTKAPR</sequence>
<keyword evidence="3" id="KW-1185">Reference proteome</keyword>
<keyword evidence="1" id="KW-0472">Membrane</keyword>
<keyword evidence="1" id="KW-1133">Transmembrane helix</keyword>
<dbReference type="Proteomes" id="UP000499080">
    <property type="component" value="Unassembled WGS sequence"/>
</dbReference>
<keyword evidence="1" id="KW-0812">Transmembrane</keyword>
<reference evidence="2 3" key="1">
    <citation type="journal article" date="2019" name="Sci. Rep.">
        <title>Orb-weaving spider Araneus ventricosus genome elucidates the spidroin gene catalogue.</title>
        <authorList>
            <person name="Kono N."/>
            <person name="Nakamura H."/>
            <person name="Ohtoshi R."/>
            <person name="Moran D.A.P."/>
            <person name="Shinohara A."/>
            <person name="Yoshida Y."/>
            <person name="Fujiwara M."/>
            <person name="Mori M."/>
            <person name="Tomita M."/>
            <person name="Arakawa K."/>
        </authorList>
    </citation>
    <scope>NUCLEOTIDE SEQUENCE [LARGE SCALE GENOMIC DNA]</scope>
</reference>
<evidence type="ECO:0000313" key="3">
    <source>
        <dbReference type="Proteomes" id="UP000499080"/>
    </source>
</evidence>
<dbReference type="AlphaFoldDB" id="A0A4Y2V543"/>
<accession>A0A4Y2V543</accession>
<evidence type="ECO:0000256" key="1">
    <source>
        <dbReference type="SAM" id="Phobius"/>
    </source>
</evidence>
<feature type="transmembrane region" description="Helical" evidence="1">
    <location>
        <begin position="84"/>
        <end position="105"/>
    </location>
</feature>
<comment type="caution">
    <text evidence="2">The sequence shown here is derived from an EMBL/GenBank/DDBJ whole genome shotgun (WGS) entry which is preliminary data.</text>
</comment>
<evidence type="ECO:0000313" key="2">
    <source>
        <dbReference type="EMBL" id="GBO19602.1"/>
    </source>
</evidence>
<name>A0A4Y2V543_ARAVE</name>
<gene>
    <name evidence="2" type="ORF">AVEN_176915_1</name>
</gene>
<proteinExistence type="predicted"/>